<name>A0A1F4UHS2_UNCKA</name>
<gene>
    <name evidence="1" type="ORF">A2V54_01855</name>
</gene>
<dbReference type="AlphaFoldDB" id="A0A1F4UHS2"/>
<evidence type="ECO:0000313" key="1">
    <source>
        <dbReference type="EMBL" id="OGC44508.1"/>
    </source>
</evidence>
<protein>
    <recommendedName>
        <fullName evidence="3">Response regulatory domain-containing protein</fullName>
    </recommendedName>
</protein>
<evidence type="ECO:0008006" key="3">
    <source>
        <dbReference type="Google" id="ProtNLM"/>
    </source>
</evidence>
<proteinExistence type="predicted"/>
<sequence length="75" mass="8531">MAIKNLGCRVIMVDDDPKVIAAVSRLAGVTAIIFDARYNRRLRRKNVIRAKPKGKQTAWDKVLKVVRKMIGKGRR</sequence>
<dbReference type="EMBL" id="MEUW01000018">
    <property type="protein sequence ID" value="OGC44508.1"/>
    <property type="molecule type" value="Genomic_DNA"/>
</dbReference>
<organism evidence="1 2">
    <name type="scientific">candidate division WWE3 bacterium RBG_19FT_COMBO_53_11</name>
    <dbReference type="NCBI Taxonomy" id="1802613"/>
    <lineage>
        <taxon>Bacteria</taxon>
        <taxon>Katanobacteria</taxon>
    </lineage>
</organism>
<evidence type="ECO:0000313" key="2">
    <source>
        <dbReference type="Proteomes" id="UP000176583"/>
    </source>
</evidence>
<comment type="caution">
    <text evidence="1">The sequence shown here is derived from an EMBL/GenBank/DDBJ whole genome shotgun (WGS) entry which is preliminary data.</text>
</comment>
<dbReference type="Proteomes" id="UP000176583">
    <property type="component" value="Unassembled WGS sequence"/>
</dbReference>
<accession>A0A1F4UHS2</accession>
<reference evidence="1 2" key="1">
    <citation type="journal article" date="2016" name="Nat. Commun.">
        <title>Thousands of microbial genomes shed light on interconnected biogeochemical processes in an aquifer system.</title>
        <authorList>
            <person name="Anantharaman K."/>
            <person name="Brown C.T."/>
            <person name="Hug L.A."/>
            <person name="Sharon I."/>
            <person name="Castelle C.J."/>
            <person name="Probst A.J."/>
            <person name="Thomas B.C."/>
            <person name="Singh A."/>
            <person name="Wilkins M.J."/>
            <person name="Karaoz U."/>
            <person name="Brodie E.L."/>
            <person name="Williams K.H."/>
            <person name="Hubbard S.S."/>
            <person name="Banfield J.F."/>
        </authorList>
    </citation>
    <scope>NUCLEOTIDE SEQUENCE [LARGE SCALE GENOMIC DNA]</scope>
</reference>